<dbReference type="Pfam" id="PF17862">
    <property type="entry name" value="AAA_lid_3"/>
    <property type="match status" value="1"/>
</dbReference>
<reference evidence="2" key="1">
    <citation type="submission" date="2022-12" db="EMBL/GenBank/DDBJ databases">
        <title>Draft genome assemblies for two species of Escallonia (Escalloniales).</title>
        <authorList>
            <person name="Chanderbali A."/>
            <person name="Dervinis C."/>
            <person name="Anghel I."/>
            <person name="Soltis D."/>
            <person name="Soltis P."/>
            <person name="Zapata F."/>
        </authorList>
    </citation>
    <scope>NUCLEOTIDE SEQUENCE</scope>
    <source>
        <strain evidence="2">UCBG92.1500</strain>
        <tissue evidence="2">Leaf</tissue>
    </source>
</reference>
<dbReference type="Proteomes" id="UP001187471">
    <property type="component" value="Unassembled WGS sequence"/>
</dbReference>
<dbReference type="InterPro" id="IPR041569">
    <property type="entry name" value="AAA_lid_3"/>
</dbReference>
<gene>
    <name evidence="2" type="ORF">RJ640_026523</name>
</gene>
<name>A0AA88UGV4_9ASTE</name>
<dbReference type="AlphaFoldDB" id="A0AA88UGV4"/>
<comment type="caution">
    <text evidence="2">The sequence shown here is derived from an EMBL/GenBank/DDBJ whole genome shotgun (WGS) entry which is preliminary data.</text>
</comment>
<protein>
    <recommendedName>
        <fullName evidence="1">AAA ATPase AAA+ lid domain-containing protein</fullName>
    </recommendedName>
</protein>
<dbReference type="Gene3D" id="1.10.8.60">
    <property type="match status" value="1"/>
</dbReference>
<evidence type="ECO:0000259" key="1">
    <source>
        <dbReference type="Pfam" id="PF17862"/>
    </source>
</evidence>
<sequence length="62" mass="6278">MRGVPLAKGKTLICNALASITQGSVGADLANIVNEAVVLAARRVSSLSARSSSKTYDFGLAG</sequence>
<keyword evidence="3" id="KW-1185">Reference proteome</keyword>
<feature type="domain" description="AAA ATPase AAA+ lid" evidence="1">
    <location>
        <begin position="16"/>
        <end position="46"/>
    </location>
</feature>
<dbReference type="EMBL" id="JAVXUO010001249">
    <property type="protein sequence ID" value="KAK2984300.1"/>
    <property type="molecule type" value="Genomic_DNA"/>
</dbReference>
<organism evidence="2 3">
    <name type="scientific">Escallonia rubra</name>
    <dbReference type="NCBI Taxonomy" id="112253"/>
    <lineage>
        <taxon>Eukaryota</taxon>
        <taxon>Viridiplantae</taxon>
        <taxon>Streptophyta</taxon>
        <taxon>Embryophyta</taxon>
        <taxon>Tracheophyta</taxon>
        <taxon>Spermatophyta</taxon>
        <taxon>Magnoliopsida</taxon>
        <taxon>eudicotyledons</taxon>
        <taxon>Gunneridae</taxon>
        <taxon>Pentapetalae</taxon>
        <taxon>asterids</taxon>
        <taxon>campanulids</taxon>
        <taxon>Escalloniales</taxon>
        <taxon>Escalloniaceae</taxon>
        <taxon>Escallonia</taxon>
    </lineage>
</organism>
<evidence type="ECO:0000313" key="2">
    <source>
        <dbReference type="EMBL" id="KAK2984300.1"/>
    </source>
</evidence>
<accession>A0AA88UGV4</accession>
<evidence type="ECO:0000313" key="3">
    <source>
        <dbReference type="Proteomes" id="UP001187471"/>
    </source>
</evidence>
<proteinExistence type="predicted"/>